<gene>
    <name evidence="3" type="ORF">FVF75_10935</name>
</gene>
<accession>A0A5D0RJT8</accession>
<feature type="compositionally biased region" description="Low complexity" evidence="1">
    <location>
        <begin position="171"/>
        <end position="182"/>
    </location>
</feature>
<dbReference type="AlphaFoldDB" id="A0A5D0RJT8"/>
<keyword evidence="2" id="KW-0812">Transmembrane</keyword>
<feature type="transmembrane region" description="Helical" evidence="2">
    <location>
        <begin position="40"/>
        <end position="60"/>
    </location>
</feature>
<comment type="caution">
    <text evidence="3">The sequence shown here is derived from an EMBL/GenBank/DDBJ whole genome shotgun (WGS) entry which is preliminary data.</text>
</comment>
<name>A0A5D0RJT8_9RHOB</name>
<dbReference type="Proteomes" id="UP000322080">
    <property type="component" value="Unassembled WGS sequence"/>
</dbReference>
<keyword evidence="4" id="KW-1185">Reference proteome</keyword>
<keyword evidence="2" id="KW-0472">Membrane</keyword>
<protein>
    <recommendedName>
        <fullName evidence="5">DUF2244 domain-containing protein</fullName>
    </recommendedName>
</protein>
<organism evidence="3 4">
    <name type="scientific">Maritimibacter fusiformis</name>
    <dbReference type="NCBI Taxonomy" id="2603819"/>
    <lineage>
        <taxon>Bacteria</taxon>
        <taxon>Pseudomonadati</taxon>
        <taxon>Pseudomonadota</taxon>
        <taxon>Alphaproteobacteria</taxon>
        <taxon>Rhodobacterales</taxon>
        <taxon>Roseobacteraceae</taxon>
        <taxon>Maritimibacter</taxon>
    </lineage>
</organism>
<feature type="transmembrane region" description="Helical" evidence="2">
    <location>
        <begin position="15"/>
        <end position="34"/>
    </location>
</feature>
<feature type="region of interest" description="Disordered" evidence="1">
    <location>
        <begin position="155"/>
        <end position="182"/>
    </location>
</feature>
<keyword evidence="2" id="KW-1133">Transmembrane helix</keyword>
<evidence type="ECO:0000313" key="3">
    <source>
        <dbReference type="EMBL" id="TYB80958.1"/>
    </source>
</evidence>
<reference evidence="3 4" key="1">
    <citation type="submission" date="2019-08" db="EMBL/GenBank/DDBJ databases">
        <title>Identification of a novel species of the genus Boseongicola.</title>
        <authorList>
            <person name="Zhang X.-Q."/>
        </authorList>
    </citation>
    <scope>NUCLEOTIDE SEQUENCE [LARGE SCALE GENOMIC DNA]</scope>
    <source>
        <strain evidence="3 4">HY14</strain>
    </source>
</reference>
<evidence type="ECO:0000256" key="2">
    <source>
        <dbReference type="SAM" id="Phobius"/>
    </source>
</evidence>
<evidence type="ECO:0008006" key="5">
    <source>
        <dbReference type="Google" id="ProtNLM"/>
    </source>
</evidence>
<evidence type="ECO:0000256" key="1">
    <source>
        <dbReference type="SAM" id="MobiDB-lite"/>
    </source>
</evidence>
<sequence>MDEVFEVAPGPRRAMILRVGLYTVVAAGALWLWLQGGSALWLGLTGLAGGLAVAALITLARRRYVAKVDARGVTVCLNWGREMHAGWGEIEAHTIDPARRMGTLLVRAGKGGRVRILPVSSGMMGREATERFLARLKDRLPNIEYRVPRLGAGAGGKTGGKMGVKTDAKAGKAANKNSGMKG</sequence>
<proteinExistence type="predicted"/>
<evidence type="ECO:0000313" key="4">
    <source>
        <dbReference type="Proteomes" id="UP000322080"/>
    </source>
</evidence>
<dbReference type="EMBL" id="VSIY01000009">
    <property type="protein sequence ID" value="TYB80958.1"/>
    <property type="molecule type" value="Genomic_DNA"/>
</dbReference>
<dbReference type="RefSeq" id="WP_148378021.1">
    <property type="nucleotide sequence ID" value="NZ_VSIY01000009.1"/>
</dbReference>